<reference evidence="1 2" key="1">
    <citation type="submission" date="2024-09" db="EMBL/GenBank/DDBJ databases">
        <authorList>
            <person name="Lee S.D."/>
        </authorList>
    </citation>
    <scope>NUCLEOTIDE SEQUENCE [LARGE SCALE GENOMIC DNA]</scope>
    <source>
        <strain evidence="1 2">N8-3</strain>
    </source>
</reference>
<sequence length="147" mass="16701">MARYTVAGRPVNWIVDGKQEIRTAPDLHFADAMTMLRWAIAEGIINYPGGVRRTVGTAYLGSDADPWRHQRQYGGSRRYAFDLPTWDAMVAAQQRYRQILHQLREVDPGWVDVKTINYMDNSTVLVQRAADGRTREVTLVAPHGDLC</sequence>
<organism evidence="1 2">
    <name type="scientific">Streptacidiphilus cavernicola</name>
    <dbReference type="NCBI Taxonomy" id="3342716"/>
    <lineage>
        <taxon>Bacteria</taxon>
        <taxon>Bacillati</taxon>
        <taxon>Actinomycetota</taxon>
        <taxon>Actinomycetes</taxon>
        <taxon>Kitasatosporales</taxon>
        <taxon>Streptomycetaceae</taxon>
        <taxon>Streptacidiphilus</taxon>
    </lineage>
</organism>
<dbReference type="RefSeq" id="WP_380537504.1">
    <property type="nucleotide sequence ID" value="NZ_JBHFAB010000013.1"/>
</dbReference>
<evidence type="ECO:0000313" key="1">
    <source>
        <dbReference type="EMBL" id="MFC1418708.1"/>
    </source>
</evidence>
<accession>A0ABV6VYS6</accession>
<gene>
    <name evidence="1" type="ORF">ACEZDE_19020</name>
</gene>
<evidence type="ECO:0000313" key="2">
    <source>
        <dbReference type="Proteomes" id="UP001592531"/>
    </source>
</evidence>
<comment type="caution">
    <text evidence="1">The sequence shown here is derived from an EMBL/GenBank/DDBJ whole genome shotgun (WGS) entry which is preliminary data.</text>
</comment>
<protein>
    <submittedName>
        <fullName evidence="1">Uncharacterized protein</fullName>
    </submittedName>
</protein>
<name>A0ABV6VYS6_9ACTN</name>
<proteinExistence type="predicted"/>
<keyword evidence="2" id="KW-1185">Reference proteome</keyword>
<dbReference type="Proteomes" id="UP001592531">
    <property type="component" value="Unassembled WGS sequence"/>
</dbReference>
<dbReference type="EMBL" id="JBHFAB010000013">
    <property type="protein sequence ID" value="MFC1418708.1"/>
    <property type="molecule type" value="Genomic_DNA"/>
</dbReference>